<evidence type="ECO:0000313" key="2">
    <source>
        <dbReference type="Proteomes" id="UP000009229"/>
    </source>
</evidence>
<accession>A0AAU8PBD2</accession>
<sequence>MSLSKDMADPQSFERGRNYYNDGAIIIVALLLAYVHEPESFRELAPLEEMLARLSKEELISLISKMIEWWNSSA</sequence>
<reference evidence="2" key="1">
    <citation type="submission" date="2011-05" db="EMBL/GenBank/DDBJ databases">
        <title>Complete sequence of Desulfotomaculum kuznetsovii DSM 6115.</title>
        <authorList>
            <person name="Lucas S."/>
            <person name="Han J."/>
            <person name="Lapidus A."/>
            <person name="Cheng J.-F."/>
            <person name="Goodwin L."/>
            <person name="Pitluck S."/>
            <person name="Peters L."/>
            <person name="Mikhailova N."/>
            <person name="Lu M."/>
            <person name="Saunders E."/>
            <person name="Han C."/>
            <person name="Tapia R."/>
            <person name="Land M."/>
            <person name="Hauser L."/>
            <person name="Kyrpides N."/>
            <person name="Ivanova N."/>
            <person name="Pagani I."/>
            <person name="Nazina T."/>
            <person name="Ivanova A."/>
            <person name="Parshina S."/>
            <person name="Kuever J."/>
            <person name="Muyzer G."/>
            <person name="Plugge C."/>
            <person name="Stams A."/>
            <person name="Woyke T."/>
        </authorList>
    </citation>
    <scope>NUCLEOTIDE SEQUENCE [LARGE SCALE GENOMIC DNA]</scope>
    <source>
        <strain evidence="2">DSM 6115 / VKM B-1805 / 17</strain>
    </source>
</reference>
<dbReference type="Proteomes" id="UP000009229">
    <property type="component" value="Chromosome"/>
</dbReference>
<gene>
    <name evidence="1" type="ordered locus">Desku_1731</name>
</gene>
<keyword evidence="2" id="KW-1185">Reference proteome</keyword>
<evidence type="ECO:0000313" key="1">
    <source>
        <dbReference type="EMBL" id="AEG15301.1"/>
    </source>
</evidence>
<proteinExistence type="predicted"/>
<name>A0AAU8PBD2_DESK7</name>
<organism evidence="1 2">
    <name type="scientific">Desulfofundulus kuznetsovii (strain DSM 6115 / VKM B-1805 / 17)</name>
    <name type="common">Desulfotomaculum kuznetsovii</name>
    <dbReference type="NCBI Taxonomy" id="760568"/>
    <lineage>
        <taxon>Bacteria</taxon>
        <taxon>Bacillati</taxon>
        <taxon>Bacillota</taxon>
        <taxon>Clostridia</taxon>
        <taxon>Eubacteriales</taxon>
        <taxon>Peptococcaceae</taxon>
        <taxon>Desulfofundulus</taxon>
    </lineage>
</organism>
<dbReference type="AlphaFoldDB" id="A0AAU8PBD2"/>
<dbReference type="KEGG" id="dku:Desku_1731"/>
<dbReference type="EMBL" id="CP002770">
    <property type="protein sequence ID" value="AEG15301.1"/>
    <property type="molecule type" value="Genomic_DNA"/>
</dbReference>
<protein>
    <submittedName>
        <fullName evidence="1">Uncharacterized protein</fullName>
    </submittedName>
</protein>